<sequence>MKKIIQIFKSWSPLFVLILFFLLIRTYVTEASFIPSTSMEPTLQVHDVIQINKMVNPQNLQFGDVVTFYSPIESERNKKLIKRIIGTSGDVIEIREGSLFRNGVKMNEPYIKEPMTYDFGPIKVPPGKFFVLGDNRNYSIDSHVWTNPFVDQNMIVGKAVFRLYPFTNINRI</sequence>
<reference evidence="10" key="1">
    <citation type="journal article" date="2019" name="Int. J. Syst. Evol. Microbiol.">
        <title>The Global Catalogue of Microorganisms (GCM) 10K type strain sequencing project: providing services to taxonomists for standard genome sequencing and annotation.</title>
        <authorList>
            <consortium name="The Broad Institute Genomics Platform"/>
            <consortium name="The Broad Institute Genome Sequencing Center for Infectious Disease"/>
            <person name="Wu L."/>
            <person name="Ma J."/>
        </authorList>
    </citation>
    <scope>NUCLEOTIDE SEQUENCE [LARGE SCALE GENOMIC DNA]</scope>
    <source>
        <strain evidence="10">WYCCWR 12678</strain>
    </source>
</reference>
<comment type="caution">
    <text evidence="9">The sequence shown here is derived from an EMBL/GenBank/DDBJ whole genome shotgun (WGS) entry which is preliminary data.</text>
</comment>
<name>A0ABV9PVS5_9BACL</name>
<dbReference type="InterPro" id="IPR000223">
    <property type="entry name" value="Pept_S26A_signal_pept_1"/>
</dbReference>
<evidence type="ECO:0000313" key="10">
    <source>
        <dbReference type="Proteomes" id="UP001596002"/>
    </source>
</evidence>
<dbReference type="Pfam" id="PF10502">
    <property type="entry name" value="Peptidase_S26"/>
    <property type="match status" value="1"/>
</dbReference>
<dbReference type="EMBL" id="JBHSHC010000015">
    <property type="protein sequence ID" value="MFC4766351.1"/>
    <property type="molecule type" value="Genomic_DNA"/>
</dbReference>
<evidence type="ECO:0000259" key="8">
    <source>
        <dbReference type="Pfam" id="PF10502"/>
    </source>
</evidence>
<evidence type="ECO:0000313" key="9">
    <source>
        <dbReference type="EMBL" id="MFC4766351.1"/>
    </source>
</evidence>
<proteinExistence type="inferred from homology"/>
<organism evidence="9 10">
    <name type="scientific">Effusibacillus consociatus</name>
    <dbReference type="NCBI Taxonomy" id="1117041"/>
    <lineage>
        <taxon>Bacteria</taxon>
        <taxon>Bacillati</taxon>
        <taxon>Bacillota</taxon>
        <taxon>Bacilli</taxon>
        <taxon>Bacillales</taxon>
        <taxon>Alicyclobacillaceae</taxon>
        <taxon>Effusibacillus</taxon>
    </lineage>
</organism>
<gene>
    <name evidence="9" type="primary">lepB</name>
    <name evidence="9" type="ORF">ACFO8Q_02920</name>
</gene>
<dbReference type="PROSITE" id="PS00501">
    <property type="entry name" value="SPASE_I_1"/>
    <property type="match status" value="1"/>
</dbReference>
<dbReference type="PROSITE" id="PS00761">
    <property type="entry name" value="SPASE_I_3"/>
    <property type="match status" value="1"/>
</dbReference>
<comment type="similarity">
    <text evidence="3 7">Belongs to the peptidase S26 family.</text>
</comment>
<dbReference type="PANTHER" id="PTHR43390:SF1">
    <property type="entry name" value="CHLOROPLAST PROCESSING PEPTIDASE"/>
    <property type="match status" value="1"/>
</dbReference>
<dbReference type="InterPro" id="IPR019533">
    <property type="entry name" value="Peptidase_S26"/>
</dbReference>
<dbReference type="NCBIfam" id="TIGR02227">
    <property type="entry name" value="sigpep_I_bact"/>
    <property type="match status" value="1"/>
</dbReference>
<dbReference type="GO" id="GO:0009003">
    <property type="term" value="F:signal peptidase activity"/>
    <property type="evidence" value="ECO:0007669"/>
    <property type="project" value="UniProtKB-EC"/>
</dbReference>
<keyword evidence="5 7" id="KW-0645">Protease</keyword>
<evidence type="ECO:0000256" key="7">
    <source>
        <dbReference type="RuleBase" id="RU362042"/>
    </source>
</evidence>
<dbReference type="PRINTS" id="PR00727">
    <property type="entry name" value="LEADERPTASE"/>
</dbReference>
<dbReference type="InterPro" id="IPR019758">
    <property type="entry name" value="Pept_S26A_signal_pept_1_CS"/>
</dbReference>
<dbReference type="Gene3D" id="2.10.109.10">
    <property type="entry name" value="Umud Fragment, subunit A"/>
    <property type="match status" value="1"/>
</dbReference>
<protein>
    <recommendedName>
        <fullName evidence="4 7">Signal peptidase I</fullName>
        <ecNumber evidence="4 7">3.4.21.89</ecNumber>
    </recommendedName>
</protein>
<accession>A0ABV9PVS5</accession>
<keyword evidence="6 7" id="KW-0378">Hydrolase</keyword>
<evidence type="ECO:0000256" key="3">
    <source>
        <dbReference type="ARBA" id="ARBA00009370"/>
    </source>
</evidence>
<feature type="domain" description="Peptidase S26" evidence="8">
    <location>
        <begin position="14"/>
        <end position="164"/>
    </location>
</feature>
<evidence type="ECO:0000256" key="6">
    <source>
        <dbReference type="ARBA" id="ARBA00022801"/>
    </source>
</evidence>
<keyword evidence="10" id="KW-1185">Reference proteome</keyword>
<dbReference type="InterPro" id="IPR036286">
    <property type="entry name" value="LexA/Signal_pep-like_sf"/>
</dbReference>
<dbReference type="RefSeq" id="WP_380024187.1">
    <property type="nucleotide sequence ID" value="NZ_JBHSHC010000015.1"/>
</dbReference>
<dbReference type="CDD" id="cd06530">
    <property type="entry name" value="S26_SPase_I"/>
    <property type="match status" value="1"/>
</dbReference>
<dbReference type="InterPro" id="IPR019756">
    <property type="entry name" value="Pept_S26A_signal_pept_1_Ser-AS"/>
</dbReference>
<evidence type="ECO:0000256" key="2">
    <source>
        <dbReference type="ARBA" id="ARBA00004401"/>
    </source>
</evidence>
<comment type="subcellular location">
    <subcellularLocation>
        <location evidence="2">Cell membrane</location>
        <topology evidence="2">Single-pass type II membrane protein</topology>
    </subcellularLocation>
    <subcellularLocation>
        <location evidence="7">Membrane</location>
        <topology evidence="7">Single-pass type II membrane protein</topology>
    </subcellularLocation>
</comment>
<evidence type="ECO:0000256" key="4">
    <source>
        <dbReference type="ARBA" id="ARBA00013208"/>
    </source>
</evidence>
<dbReference type="SUPFAM" id="SSF51306">
    <property type="entry name" value="LexA/Signal peptidase"/>
    <property type="match status" value="1"/>
</dbReference>
<dbReference type="Proteomes" id="UP001596002">
    <property type="component" value="Unassembled WGS sequence"/>
</dbReference>
<evidence type="ECO:0000256" key="5">
    <source>
        <dbReference type="ARBA" id="ARBA00022670"/>
    </source>
</evidence>
<evidence type="ECO:0000256" key="1">
    <source>
        <dbReference type="ARBA" id="ARBA00000677"/>
    </source>
</evidence>
<dbReference type="PANTHER" id="PTHR43390">
    <property type="entry name" value="SIGNAL PEPTIDASE I"/>
    <property type="match status" value="1"/>
</dbReference>
<comment type="catalytic activity">
    <reaction evidence="1 7">
        <text>Cleavage of hydrophobic, N-terminal signal or leader sequences from secreted and periplasmic proteins.</text>
        <dbReference type="EC" id="3.4.21.89"/>
    </reaction>
</comment>
<dbReference type="EC" id="3.4.21.89" evidence="4 7"/>